<dbReference type="Proteomes" id="UP001596972">
    <property type="component" value="Unassembled WGS sequence"/>
</dbReference>
<evidence type="ECO:0000313" key="2">
    <source>
        <dbReference type="EMBL" id="MFD0901250.1"/>
    </source>
</evidence>
<dbReference type="InterPro" id="IPR050228">
    <property type="entry name" value="Carboxylesterase_BioH"/>
</dbReference>
<evidence type="ECO:0000259" key="1">
    <source>
        <dbReference type="Pfam" id="PF12697"/>
    </source>
</evidence>
<proteinExistence type="predicted"/>
<name>A0ABW3ENM4_9ACTN</name>
<keyword evidence="2" id="KW-0378">Hydrolase</keyword>
<organism evidence="2 3">
    <name type="scientific">Actinomadura sediminis</name>
    <dbReference type="NCBI Taxonomy" id="1038904"/>
    <lineage>
        <taxon>Bacteria</taxon>
        <taxon>Bacillati</taxon>
        <taxon>Actinomycetota</taxon>
        <taxon>Actinomycetes</taxon>
        <taxon>Streptosporangiales</taxon>
        <taxon>Thermomonosporaceae</taxon>
        <taxon>Actinomadura</taxon>
    </lineage>
</organism>
<keyword evidence="3" id="KW-1185">Reference proteome</keyword>
<dbReference type="Gene3D" id="3.40.50.1820">
    <property type="entry name" value="alpha/beta hydrolase"/>
    <property type="match status" value="1"/>
</dbReference>
<reference evidence="3" key="1">
    <citation type="journal article" date="2019" name="Int. J. Syst. Evol. Microbiol.">
        <title>The Global Catalogue of Microorganisms (GCM) 10K type strain sequencing project: providing services to taxonomists for standard genome sequencing and annotation.</title>
        <authorList>
            <consortium name="The Broad Institute Genomics Platform"/>
            <consortium name="The Broad Institute Genome Sequencing Center for Infectious Disease"/>
            <person name="Wu L."/>
            <person name="Ma J."/>
        </authorList>
    </citation>
    <scope>NUCLEOTIDE SEQUENCE [LARGE SCALE GENOMIC DNA]</scope>
    <source>
        <strain evidence="3">JCM 31202</strain>
    </source>
</reference>
<dbReference type="EMBL" id="JBHTJA010000018">
    <property type="protein sequence ID" value="MFD0901250.1"/>
    <property type="molecule type" value="Genomic_DNA"/>
</dbReference>
<dbReference type="InterPro" id="IPR000073">
    <property type="entry name" value="AB_hydrolase_1"/>
</dbReference>
<evidence type="ECO:0000313" key="3">
    <source>
        <dbReference type="Proteomes" id="UP001596972"/>
    </source>
</evidence>
<dbReference type="PANTHER" id="PTHR43194:SF2">
    <property type="entry name" value="PEROXISOMAL MEMBRANE PROTEIN LPX1"/>
    <property type="match status" value="1"/>
</dbReference>
<dbReference type="RefSeq" id="WP_378298466.1">
    <property type="nucleotide sequence ID" value="NZ_JBHTJA010000018.1"/>
</dbReference>
<accession>A0ABW3ENM4</accession>
<protein>
    <submittedName>
        <fullName evidence="2">Alpha/beta fold hydrolase</fullName>
    </submittedName>
</protein>
<feature type="domain" description="AB hydrolase-1" evidence="1">
    <location>
        <begin position="16"/>
        <end position="224"/>
    </location>
</feature>
<dbReference type="PANTHER" id="PTHR43194">
    <property type="entry name" value="HYDROLASE ALPHA/BETA FOLD FAMILY"/>
    <property type="match status" value="1"/>
</dbReference>
<sequence>MKLKVHELGDGELTAILIHGVMSSARTWVRFAPLLAARGYRVLMPDLRGHGASPRAAAYTAEDFAGDLVESLPAGADVAIGHSLGALSLSLAVADLRPARAVYSDPAWRLGGIEPDSPMLAFARRVKSMARDDIARQNPRWAPEDVDAEKADYADWDVSVIDALPGFGDRVPGGAPPVPSLVQVADPSDLVPADLADTLRGRGFEVRTVPDTGHCIHRDDLDAFTASLHGWI</sequence>
<dbReference type="GO" id="GO:0016787">
    <property type="term" value="F:hydrolase activity"/>
    <property type="evidence" value="ECO:0007669"/>
    <property type="project" value="UniProtKB-KW"/>
</dbReference>
<comment type="caution">
    <text evidence="2">The sequence shown here is derived from an EMBL/GenBank/DDBJ whole genome shotgun (WGS) entry which is preliminary data.</text>
</comment>
<gene>
    <name evidence="2" type="ORF">ACFQ11_12675</name>
</gene>
<dbReference type="InterPro" id="IPR029058">
    <property type="entry name" value="AB_hydrolase_fold"/>
</dbReference>
<dbReference type="SUPFAM" id="SSF53474">
    <property type="entry name" value="alpha/beta-Hydrolases"/>
    <property type="match status" value="1"/>
</dbReference>
<dbReference type="Pfam" id="PF12697">
    <property type="entry name" value="Abhydrolase_6"/>
    <property type="match status" value="1"/>
</dbReference>